<dbReference type="EMBL" id="CP003349">
    <property type="protein sequence ID" value="AFD06550.1"/>
    <property type="molecule type" value="Genomic_DNA"/>
</dbReference>
<evidence type="ECO:0000256" key="1">
    <source>
        <dbReference type="ARBA" id="ARBA00022741"/>
    </source>
</evidence>
<dbReference type="CDD" id="cd22308">
    <property type="entry name" value="Af1548-like"/>
    <property type="match status" value="1"/>
</dbReference>
<dbReference type="Pfam" id="PF03477">
    <property type="entry name" value="ATP-cone"/>
    <property type="match status" value="1"/>
</dbReference>
<protein>
    <submittedName>
        <fullName evidence="5">2-phosphoglycerate kinase</fullName>
    </submittedName>
</protein>
<evidence type="ECO:0000313" key="5">
    <source>
        <dbReference type="EMBL" id="AFD06550.1"/>
    </source>
</evidence>
<feature type="domain" description="ATP-cone" evidence="4">
    <location>
        <begin position="3"/>
        <end position="84"/>
    </location>
</feature>
<dbReference type="Gene3D" id="3.40.1350.10">
    <property type="match status" value="1"/>
</dbReference>
<name>H8KQD4_SOLCM</name>
<evidence type="ECO:0000256" key="2">
    <source>
        <dbReference type="ARBA" id="ARBA00022840"/>
    </source>
</evidence>
<evidence type="ECO:0000259" key="4">
    <source>
        <dbReference type="PROSITE" id="PS51161"/>
    </source>
</evidence>
<dbReference type="InterPro" id="IPR011856">
    <property type="entry name" value="tRNA_endonuc-like_dom_sf"/>
</dbReference>
<evidence type="ECO:0000256" key="3">
    <source>
        <dbReference type="PROSITE-ProRule" id="PRU00492"/>
    </source>
</evidence>
<dbReference type="GO" id="GO:0016301">
    <property type="term" value="F:kinase activity"/>
    <property type="evidence" value="ECO:0007669"/>
    <property type="project" value="UniProtKB-KW"/>
</dbReference>
<dbReference type="InterPro" id="IPR005144">
    <property type="entry name" value="ATP-cone_dom"/>
</dbReference>
<dbReference type="OrthoDB" id="320396at2"/>
<dbReference type="HOGENOM" id="CLU_086368_0_0_10"/>
<dbReference type="SUPFAM" id="SSF52980">
    <property type="entry name" value="Restriction endonuclease-like"/>
    <property type="match status" value="1"/>
</dbReference>
<dbReference type="InterPro" id="IPR011335">
    <property type="entry name" value="Restrct_endonuc-II-like"/>
</dbReference>
<dbReference type="PROSITE" id="PS51161">
    <property type="entry name" value="ATP_CONE"/>
    <property type="match status" value="1"/>
</dbReference>
<dbReference type="STRING" id="929556.Solca_1471"/>
<keyword evidence="6" id="KW-1185">Reference proteome</keyword>
<dbReference type="RefSeq" id="WP_014679777.1">
    <property type="nucleotide sequence ID" value="NC_017770.1"/>
</dbReference>
<dbReference type="GO" id="GO:0003676">
    <property type="term" value="F:nucleic acid binding"/>
    <property type="evidence" value="ECO:0007669"/>
    <property type="project" value="InterPro"/>
</dbReference>
<dbReference type="AlphaFoldDB" id="H8KQD4"/>
<gene>
    <name evidence="5" type="ordered locus">Solca_1471</name>
</gene>
<keyword evidence="1 3" id="KW-0547">Nucleotide-binding</keyword>
<keyword evidence="5" id="KW-0418">Kinase</keyword>
<dbReference type="KEGG" id="scn:Solca_1471"/>
<reference evidence="5" key="1">
    <citation type="submission" date="2012-02" db="EMBL/GenBank/DDBJ databases">
        <title>The complete genome of Solitalea canadensis DSM 3403.</title>
        <authorList>
            <consortium name="US DOE Joint Genome Institute (JGI-PGF)"/>
            <person name="Lucas S."/>
            <person name="Copeland A."/>
            <person name="Lapidus A."/>
            <person name="Glavina del Rio T."/>
            <person name="Dalin E."/>
            <person name="Tice H."/>
            <person name="Bruce D."/>
            <person name="Goodwin L."/>
            <person name="Pitluck S."/>
            <person name="Peters L."/>
            <person name="Ovchinnikova G."/>
            <person name="Lu M."/>
            <person name="Kyrpides N."/>
            <person name="Mavromatis K."/>
            <person name="Ivanova N."/>
            <person name="Brettin T."/>
            <person name="Detter J.C."/>
            <person name="Han C."/>
            <person name="Larimer F."/>
            <person name="Land M."/>
            <person name="Hauser L."/>
            <person name="Markowitz V."/>
            <person name="Cheng J.-F."/>
            <person name="Hugenholtz P."/>
            <person name="Woyke T."/>
            <person name="Wu D."/>
            <person name="Spring S."/>
            <person name="Schroeder M."/>
            <person name="Kopitz M."/>
            <person name="Brambilla E."/>
            <person name="Klenk H.-P."/>
            <person name="Eisen J.A."/>
        </authorList>
    </citation>
    <scope>NUCLEOTIDE SEQUENCE</scope>
    <source>
        <strain evidence="5">DSM 3403</strain>
    </source>
</reference>
<keyword evidence="5" id="KW-0808">Transferase</keyword>
<organism evidence="5 6">
    <name type="scientific">Solitalea canadensis (strain ATCC 29591 / DSM 3403 / JCM 21819 / LMG 8368 / NBRC 15130 / NCIMB 12057 / USAM 9D)</name>
    <name type="common">Flexibacter canadensis</name>
    <dbReference type="NCBI Taxonomy" id="929556"/>
    <lineage>
        <taxon>Bacteria</taxon>
        <taxon>Pseudomonadati</taxon>
        <taxon>Bacteroidota</taxon>
        <taxon>Sphingobacteriia</taxon>
        <taxon>Sphingobacteriales</taxon>
        <taxon>Sphingobacteriaceae</taxon>
        <taxon>Solitalea</taxon>
    </lineage>
</organism>
<accession>H8KQD4</accession>
<proteinExistence type="predicted"/>
<evidence type="ECO:0000313" key="6">
    <source>
        <dbReference type="Proteomes" id="UP000007590"/>
    </source>
</evidence>
<sequence length="278" mass="31243">MSIIITKASGEKAPFSEWKLEQSLSRAGATDVAISAIIDNIKNKLYDGISTKEIYSIAFQLLKKQPHAIAAKYNLKRAIMQLGPSGFPFEKFYAEILKHQGYSTFLNVIAHGHCINHEIDIIASKDDHYYMLECKFHNQVGYMCDVKIPLYINSRFNDLINQAIPLNNKTITFDQGWVVTNTKFSLDAIKYGECMGLKLISWDYPAEKSIRESIDSKSLYPITCLTTLSAVEKMKLLENGIILCKEICADHTILSSIGISKTRFQNVIKESSEVIGSA</sequence>
<dbReference type="GO" id="GO:0005524">
    <property type="term" value="F:ATP binding"/>
    <property type="evidence" value="ECO:0007669"/>
    <property type="project" value="UniProtKB-UniRule"/>
</dbReference>
<keyword evidence="2 3" id="KW-0067">ATP-binding</keyword>
<dbReference type="eggNOG" id="COG1327">
    <property type="taxonomic scope" value="Bacteria"/>
</dbReference>
<dbReference type="Proteomes" id="UP000007590">
    <property type="component" value="Chromosome"/>
</dbReference>